<proteinExistence type="predicted"/>
<reference evidence="1 2" key="2">
    <citation type="journal article" date="2018" name="New Phytol.">
        <title>High intraspecific genome diversity in the model arbuscular mycorrhizal symbiont Rhizophagus irregularis.</title>
        <authorList>
            <person name="Chen E.C.H."/>
            <person name="Morin E."/>
            <person name="Beaudet D."/>
            <person name="Noel J."/>
            <person name="Yildirir G."/>
            <person name="Ndikumana S."/>
            <person name="Charron P."/>
            <person name="St-Onge C."/>
            <person name="Giorgi J."/>
            <person name="Kruger M."/>
            <person name="Marton T."/>
            <person name="Ropars J."/>
            <person name="Grigoriev I.V."/>
            <person name="Hainaut M."/>
            <person name="Henrissat B."/>
            <person name="Roux C."/>
            <person name="Martin F."/>
            <person name="Corradi N."/>
        </authorList>
    </citation>
    <scope>NUCLEOTIDE SEQUENCE [LARGE SCALE GENOMIC DNA]</scope>
    <source>
        <strain evidence="1 2">DAOM 197198</strain>
    </source>
</reference>
<dbReference type="EMBL" id="AUPC02000141">
    <property type="protein sequence ID" value="POG69165.1"/>
    <property type="molecule type" value="Genomic_DNA"/>
</dbReference>
<evidence type="ECO:0008006" key="3">
    <source>
        <dbReference type="Google" id="ProtNLM"/>
    </source>
</evidence>
<organism evidence="1 2">
    <name type="scientific">Rhizophagus irregularis (strain DAOM 181602 / DAOM 197198 / MUCL 43194)</name>
    <name type="common">Arbuscular mycorrhizal fungus</name>
    <name type="synonym">Glomus intraradices</name>
    <dbReference type="NCBI Taxonomy" id="747089"/>
    <lineage>
        <taxon>Eukaryota</taxon>
        <taxon>Fungi</taxon>
        <taxon>Fungi incertae sedis</taxon>
        <taxon>Mucoromycota</taxon>
        <taxon>Glomeromycotina</taxon>
        <taxon>Glomeromycetes</taxon>
        <taxon>Glomerales</taxon>
        <taxon>Glomeraceae</taxon>
        <taxon>Rhizophagus</taxon>
    </lineage>
</organism>
<keyword evidence="2" id="KW-1185">Reference proteome</keyword>
<dbReference type="AlphaFoldDB" id="A0A2P4PUU3"/>
<evidence type="ECO:0000313" key="2">
    <source>
        <dbReference type="Proteomes" id="UP000018888"/>
    </source>
</evidence>
<sequence length="477" mass="56796">MSCSKVFSGNFPELIYNITKYFQNDISTLHSCILVNREWCRSVIPLLWENPFSTRTKNYNFIKFYLQNLDDDLKKKLNIYNIDKLLPSNTLFNYICFIRYLNIWKMISSINIWIKDVLRILKPINRNESGLRKLIQTLLFKILIGNEVNLHTLDIVIFSISNYKSYYYDIFEIILQNPNFIINNVRNLNLSIGVSSSRYSNRNNSDKYMLIKDLLLQIINLRSNLKTITFRTESFPLYKSLLLSKDYNCSNTLNTIIFFRVNLNKKSEILQINSLELLLQKSGVYLESFEYLKFDINQQLIELIEKYCGNIKNLYLYTSRYHIISSVLNLIENIKQNLNYLSIHSFDESISGIRSSSTILRNLGQILPLELEYLNLILNIAVSDFKIFLENIQNTFISKLLIKNMIHVDNYYDILFCIKDYTKYNKRIRYLSFRDFINNDLFDLKDLIKEFKLYNIIVQRYDLYINTLSIYKEILIN</sequence>
<evidence type="ECO:0000313" key="1">
    <source>
        <dbReference type="EMBL" id="POG69165.1"/>
    </source>
</evidence>
<comment type="caution">
    <text evidence="1">The sequence shown here is derived from an EMBL/GenBank/DDBJ whole genome shotgun (WGS) entry which is preliminary data.</text>
</comment>
<accession>A0A2P4PUU3</accession>
<reference evidence="1 2" key="1">
    <citation type="journal article" date="2013" name="Proc. Natl. Acad. Sci. U.S.A.">
        <title>Genome of an arbuscular mycorrhizal fungus provides insight into the oldest plant symbiosis.</title>
        <authorList>
            <person name="Tisserant E."/>
            <person name="Malbreil M."/>
            <person name="Kuo A."/>
            <person name="Kohler A."/>
            <person name="Symeonidi A."/>
            <person name="Balestrini R."/>
            <person name="Charron P."/>
            <person name="Duensing N."/>
            <person name="Frei Dit Frey N."/>
            <person name="Gianinazzi-Pearson V."/>
            <person name="Gilbert L.B."/>
            <person name="Handa Y."/>
            <person name="Herr J.R."/>
            <person name="Hijri M."/>
            <person name="Koul R."/>
            <person name="Kawaguchi M."/>
            <person name="Krajinski F."/>
            <person name="Lammers P.J."/>
            <person name="Masclaux F.G."/>
            <person name="Murat C."/>
            <person name="Morin E."/>
            <person name="Ndikumana S."/>
            <person name="Pagni M."/>
            <person name="Petitpierre D."/>
            <person name="Requena N."/>
            <person name="Rosikiewicz P."/>
            <person name="Riley R."/>
            <person name="Saito K."/>
            <person name="San Clemente H."/>
            <person name="Shapiro H."/>
            <person name="van Tuinen D."/>
            <person name="Becard G."/>
            <person name="Bonfante P."/>
            <person name="Paszkowski U."/>
            <person name="Shachar-Hill Y.Y."/>
            <person name="Tuskan G.A."/>
            <person name="Young P.W."/>
            <person name="Sanders I.R."/>
            <person name="Henrissat B."/>
            <person name="Rensing S.A."/>
            <person name="Grigoriev I.V."/>
            <person name="Corradi N."/>
            <person name="Roux C."/>
            <person name="Martin F."/>
        </authorList>
    </citation>
    <scope>NUCLEOTIDE SEQUENCE [LARGE SCALE GENOMIC DNA]</scope>
    <source>
        <strain evidence="1 2">DAOM 197198</strain>
    </source>
</reference>
<dbReference type="Proteomes" id="UP000018888">
    <property type="component" value="Unassembled WGS sequence"/>
</dbReference>
<gene>
    <name evidence="1" type="ORF">GLOIN_2v1777510</name>
</gene>
<name>A0A2P4PUU3_RHIID</name>
<protein>
    <recommendedName>
        <fullName evidence="3">F-box domain-containing protein</fullName>
    </recommendedName>
</protein>